<dbReference type="RefSeq" id="WP_019175131.1">
    <property type="nucleotide sequence ID" value="NZ_JAKRCZ010000001.1"/>
</dbReference>
<organism evidence="7 10">
    <name type="scientific">Brevibacterium ravenspurgense</name>
    <dbReference type="NCBI Taxonomy" id="479117"/>
    <lineage>
        <taxon>Bacteria</taxon>
        <taxon>Bacillati</taxon>
        <taxon>Actinomycetota</taxon>
        <taxon>Actinomycetes</taxon>
        <taxon>Micrococcales</taxon>
        <taxon>Brevibacteriaceae</taxon>
        <taxon>Brevibacterium</taxon>
    </lineage>
</organism>
<keyword evidence="4 5" id="KW-0378">Hydrolase</keyword>
<evidence type="ECO:0000313" key="7">
    <source>
        <dbReference type="EMBL" id="KXZ58079.1"/>
    </source>
</evidence>
<reference evidence="7 10" key="1">
    <citation type="submission" date="2016-01" db="EMBL/GenBank/DDBJ databases">
        <title>Use of Whole Genome Sequencing to ascertain that Brevibacterium massiliense (Roux, Raoult 2009) is a later heterotypic synonym of Brevibacterium ravenspurgense (Mages 2008).</title>
        <authorList>
            <person name="Bernier A.-M."/>
            <person name="Burdz T."/>
            <person name="Huynh C."/>
            <person name="Pachecho A.L."/>
            <person name="Wiebe D."/>
            <person name="Bonner C."/>
            <person name="Bernard K."/>
        </authorList>
    </citation>
    <scope>NUCLEOTIDE SEQUENCE [LARGE SCALE GENOMIC DNA]</scope>
    <source>
        <strain evidence="7 10">CCUG56047</strain>
    </source>
</reference>
<dbReference type="SMART" id="SM00732">
    <property type="entry name" value="YqgFc"/>
    <property type="match status" value="1"/>
</dbReference>
<dbReference type="GO" id="GO:0016788">
    <property type="term" value="F:hydrolase activity, acting on ester bonds"/>
    <property type="evidence" value="ECO:0007669"/>
    <property type="project" value="UniProtKB-UniRule"/>
</dbReference>
<dbReference type="SUPFAM" id="SSF53098">
    <property type="entry name" value="Ribonuclease H-like"/>
    <property type="match status" value="1"/>
</dbReference>
<dbReference type="CDD" id="cd16964">
    <property type="entry name" value="YqgF"/>
    <property type="match status" value="1"/>
</dbReference>
<dbReference type="PANTHER" id="PTHR33317:SF4">
    <property type="entry name" value="POLYNUCLEOTIDYL TRANSFERASE, RIBONUCLEASE H-LIKE SUPERFAMILY PROTEIN"/>
    <property type="match status" value="1"/>
</dbReference>
<comment type="similarity">
    <text evidence="5">Belongs to the YqgF HJR family.</text>
</comment>
<dbReference type="Proteomes" id="UP000243589">
    <property type="component" value="Unassembled WGS sequence"/>
</dbReference>
<evidence type="ECO:0000313" key="10">
    <source>
        <dbReference type="Proteomes" id="UP000243589"/>
    </source>
</evidence>
<dbReference type="NCBIfam" id="TIGR00250">
    <property type="entry name" value="RNAse_H_YqgF"/>
    <property type="match status" value="1"/>
</dbReference>
<comment type="caution">
    <text evidence="7">The sequence shown here is derived from an EMBL/GenBank/DDBJ whole genome shotgun (WGS) entry which is preliminary data.</text>
</comment>
<gene>
    <name evidence="7" type="primary">yqgF</name>
    <name evidence="7" type="ORF">Bravens_01115</name>
    <name evidence="8" type="ORF">CYJ40_09170</name>
</gene>
<evidence type="ECO:0000259" key="6">
    <source>
        <dbReference type="SMART" id="SM00732"/>
    </source>
</evidence>
<dbReference type="STRING" id="1176165.GCA_001584405_01165"/>
<keyword evidence="1 5" id="KW-0963">Cytoplasm</keyword>
<evidence type="ECO:0000313" key="9">
    <source>
        <dbReference type="Proteomes" id="UP000242755"/>
    </source>
</evidence>
<dbReference type="GO" id="GO:0000967">
    <property type="term" value="P:rRNA 5'-end processing"/>
    <property type="evidence" value="ECO:0007669"/>
    <property type="project" value="UniProtKB-UniRule"/>
</dbReference>
<dbReference type="GO" id="GO:0005829">
    <property type="term" value="C:cytosol"/>
    <property type="evidence" value="ECO:0007669"/>
    <property type="project" value="TreeGrafter"/>
</dbReference>
<dbReference type="InterPro" id="IPR037027">
    <property type="entry name" value="YqgF/RNaseH-like_dom_sf"/>
</dbReference>
<keyword evidence="2 5" id="KW-0690">Ribosome biogenesis</keyword>
<dbReference type="AlphaFoldDB" id="A0A150H7K0"/>
<comment type="subcellular location">
    <subcellularLocation>
        <location evidence="5">Cytoplasm</location>
    </subcellularLocation>
</comment>
<proteinExistence type="inferred from homology"/>
<dbReference type="Proteomes" id="UP000242755">
    <property type="component" value="Unassembled WGS sequence"/>
</dbReference>
<evidence type="ECO:0000256" key="4">
    <source>
        <dbReference type="ARBA" id="ARBA00022801"/>
    </source>
</evidence>
<comment type="function">
    <text evidence="5">Could be a nuclease involved in processing of the 5'-end of pre-16S rRNA.</text>
</comment>
<feature type="domain" description="YqgF/RNase H-like" evidence="6">
    <location>
        <begin position="6"/>
        <end position="107"/>
    </location>
</feature>
<name>A0A150H7K0_9MICO</name>
<evidence type="ECO:0000256" key="2">
    <source>
        <dbReference type="ARBA" id="ARBA00022517"/>
    </source>
</evidence>
<evidence type="ECO:0000256" key="1">
    <source>
        <dbReference type="ARBA" id="ARBA00022490"/>
    </source>
</evidence>
<evidence type="ECO:0000256" key="3">
    <source>
        <dbReference type="ARBA" id="ARBA00022722"/>
    </source>
</evidence>
<reference evidence="8 9" key="2">
    <citation type="submission" date="2017-12" db="EMBL/GenBank/DDBJ databases">
        <title>Phylogenetic diversity of female urinary microbiome.</title>
        <authorList>
            <person name="Thomas-White K."/>
            <person name="Wolfe A.J."/>
        </authorList>
    </citation>
    <scope>NUCLEOTIDE SEQUENCE [LARGE SCALE GENOMIC DNA]</scope>
    <source>
        <strain evidence="8 9">UMB0426</strain>
    </source>
</reference>
<dbReference type="EMBL" id="PKGO01000009">
    <property type="protein sequence ID" value="PKY69710.1"/>
    <property type="molecule type" value="Genomic_DNA"/>
</dbReference>
<sequence length="158" mass="17153">MTFRRGRRLAVDVGTVRVGVAACDPDGILASPVGTLYRREGDEAVLKQFAQLIEEYEPIEIISGKPTSLDGRQRASAKKALAFTEQLSRAVGMPIKLMDERFSTSQAHAQLAEAGRNSKQRREIVDAQAAVIILQSALEYERSNGPLTESVGVGEEPA</sequence>
<dbReference type="EC" id="3.1.-.-" evidence="5"/>
<dbReference type="PANTHER" id="PTHR33317">
    <property type="entry name" value="POLYNUCLEOTIDYL TRANSFERASE, RIBONUCLEASE H-LIKE SUPERFAMILY PROTEIN"/>
    <property type="match status" value="1"/>
</dbReference>
<dbReference type="Gene3D" id="3.30.420.140">
    <property type="entry name" value="YqgF/RNase H-like domain"/>
    <property type="match status" value="1"/>
</dbReference>
<dbReference type="InterPro" id="IPR006641">
    <property type="entry name" value="YqgF/RNaseH-like_dom"/>
</dbReference>
<evidence type="ECO:0000256" key="5">
    <source>
        <dbReference type="HAMAP-Rule" id="MF_00651"/>
    </source>
</evidence>
<dbReference type="InterPro" id="IPR012337">
    <property type="entry name" value="RNaseH-like_sf"/>
</dbReference>
<dbReference type="HAMAP" id="MF_00651">
    <property type="entry name" value="Nuclease_YqgF"/>
    <property type="match status" value="1"/>
</dbReference>
<dbReference type="PATRIC" id="fig|479117.4.peg.1112"/>
<dbReference type="InterPro" id="IPR005227">
    <property type="entry name" value="YqgF"/>
</dbReference>
<dbReference type="GO" id="GO:0004518">
    <property type="term" value="F:nuclease activity"/>
    <property type="evidence" value="ECO:0007669"/>
    <property type="project" value="UniProtKB-KW"/>
</dbReference>
<dbReference type="Pfam" id="PF03652">
    <property type="entry name" value="RuvX"/>
    <property type="match status" value="1"/>
</dbReference>
<keyword evidence="3 5" id="KW-0540">Nuclease</keyword>
<protein>
    <recommendedName>
        <fullName evidence="5">Putative pre-16S rRNA nuclease</fullName>
        <ecNumber evidence="5">3.1.-.-</ecNumber>
    </recommendedName>
</protein>
<accession>A0A150H7K0</accession>
<keyword evidence="10" id="KW-1185">Reference proteome</keyword>
<evidence type="ECO:0000313" key="8">
    <source>
        <dbReference type="EMBL" id="PKY69710.1"/>
    </source>
</evidence>
<dbReference type="EMBL" id="LQQC01000010">
    <property type="protein sequence ID" value="KXZ58079.1"/>
    <property type="molecule type" value="Genomic_DNA"/>
</dbReference>